<comment type="similarity">
    <text evidence="2">Belongs to the UDP-glycosyltransferase family.</text>
</comment>
<keyword evidence="4" id="KW-0808">Transferase</keyword>
<sequence length="454" mass="51015">MENQGLRKCLHVVLVPAPLQGHISPMLQLGDVLHSKGFSIIVAHTIFNSPNPSNHPEFIFLPISDNLSDHDTSPGNLLALFKSINKNCEEPLRQSLAHIMHQQELGDRVVCIIYDQIMYFSEAVASHLKLPCMNFRTISASFALAYKEIPRLLAEGYIPRQNSMLQDLVPGLFPLRFTDMPTDIGSLEDVIENMELSINTRNYSAIIWNTVDHLEQTALAQFLQPRPVQLFSVGPLHKMASPSSTSLLEVDTSCISWLDKQAPRSVIYVSIGSLAFMEEKELTEMAWGLASSGQPFLWVVRTGSECDSEWKLLPKGFKETIGERGCIVKWAPQRKVLAHDAVGGFWSHCGWNSTLESLSEGVPMICWPCLGDQKVNARYISHEWKVGQQFEHELERNAIKQAIRGLMVNKEGENTRQNAMDIMEKIRFSVNKEGSSYNSLNGLAEFISSFQLSK</sequence>
<keyword evidence="5" id="KW-0414">Isoprene biosynthesis</keyword>
<dbReference type="AlphaFoldDB" id="A0A0D5ZDH9"/>
<dbReference type="GO" id="GO:0080043">
    <property type="term" value="F:quercetin 3-O-glucosyltransferase activity"/>
    <property type="evidence" value="ECO:0007669"/>
    <property type="project" value="TreeGrafter"/>
</dbReference>
<organism evidence="6">
    <name type="scientific">Panax ginseng</name>
    <name type="common">Korean ginseng</name>
    <dbReference type="NCBI Taxonomy" id="4054"/>
    <lineage>
        <taxon>Eukaryota</taxon>
        <taxon>Viridiplantae</taxon>
        <taxon>Streptophyta</taxon>
        <taxon>Embryophyta</taxon>
        <taxon>Tracheophyta</taxon>
        <taxon>Spermatophyta</taxon>
        <taxon>Magnoliopsida</taxon>
        <taxon>eudicotyledons</taxon>
        <taxon>Gunneridae</taxon>
        <taxon>Pentapetalae</taxon>
        <taxon>asterids</taxon>
        <taxon>campanulids</taxon>
        <taxon>Apiales</taxon>
        <taxon>Araliaceae</taxon>
        <taxon>Panax</taxon>
    </lineage>
</organism>
<proteinExistence type="evidence at transcript level"/>
<evidence type="ECO:0000256" key="4">
    <source>
        <dbReference type="ARBA" id="ARBA00022679"/>
    </source>
</evidence>
<evidence type="ECO:0000256" key="5">
    <source>
        <dbReference type="ARBA" id="ARBA00023229"/>
    </source>
</evidence>
<dbReference type="Pfam" id="PF00201">
    <property type="entry name" value="UDPGT"/>
    <property type="match status" value="1"/>
</dbReference>
<dbReference type="InterPro" id="IPR002213">
    <property type="entry name" value="UDP_glucos_trans"/>
</dbReference>
<dbReference type="FunFam" id="3.40.50.2000:FF:000120">
    <property type="entry name" value="UDP-glycosyltransferase 76C1"/>
    <property type="match status" value="1"/>
</dbReference>
<comment type="pathway">
    <text evidence="1">Secondary metabolite biosynthesis; terpenoid biosynthesis.</text>
</comment>
<dbReference type="GO" id="GO:0016114">
    <property type="term" value="P:terpenoid biosynthetic process"/>
    <property type="evidence" value="ECO:0007669"/>
    <property type="project" value="UniProtKB-UniPathway"/>
</dbReference>
<dbReference type="SMR" id="A0A0D5ZDH9"/>
<evidence type="ECO:0000256" key="3">
    <source>
        <dbReference type="ARBA" id="ARBA00022676"/>
    </source>
</evidence>
<keyword evidence="3" id="KW-0328">Glycosyltransferase</keyword>
<dbReference type="PANTHER" id="PTHR11926:SF1494">
    <property type="entry name" value="FLAVONOL 3-O-GLUCOSYLTRANSFERASE UGT76E12-RELATED"/>
    <property type="match status" value="1"/>
</dbReference>
<dbReference type="CDD" id="cd03784">
    <property type="entry name" value="GT1_Gtf-like"/>
    <property type="match status" value="1"/>
</dbReference>
<name>A0A0D5ZDH9_PANGI</name>
<dbReference type="UniPathway" id="UPA00213"/>
<dbReference type="FunFam" id="3.40.50.2000:FF:000040">
    <property type="entry name" value="UDP-glycosyltransferase 76C1"/>
    <property type="match status" value="1"/>
</dbReference>
<dbReference type="SUPFAM" id="SSF53756">
    <property type="entry name" value="UDP-Glycosyltransferase/glycogen phosphorylase"/>
    <property type="match status" value="1"/>
</dbReference>
<reference evidence="6" key="1">
    <citation type="journal article" date="2015" name="Metab. Eng.">
        <title>Production of bioactive ginsenosides Rh2 and Rg3 by metabolically engineered yeasts.</title>
        <authorList>
            <person name="Wang P."/>
            <person name="Wei Y."/>
            <person name="Fan Y."/>
            <person name="Liu Q."/>
            <person name="Wei W."/>
            <person name="Yang C."/>
            <person name="Zhang L."/>
            <person name="Zhao G."/>
            <person name="Yue J."/>
            <person name="Yan X."/>
            <person name="Zhou Z."/>
        </authorList>
    </citation>
    <scope>NUCLEOTIDE SEQUENCE</scope>
</reference>
<evidence type="ECO:0000313" key="6">
    <source>
        <dbReference type="EMBL" id="AKA44584.1"/>
    </source>
</evidence>
<dbReference type="GO" id="GO:0080044">
    <property type="term" value="F:quercetin 7-O-glucosyltransferase activity"/>
    <property type="evidence" value="ECO:0007669"/>
    <property type="project" value="TreeGrafter"/>
</dbReference>
<accession>A0A0D5ZDH9</accession>
<evidence type="ECO:0000256" key="1">
    <source>
        <dbReference type="ARBA" id="ARBA00004721"/>
    </source>
</evidence>
<dbReference type="PANTHER" id="PTHR11926">
    <property type="entry name" value="GLUCOSYL/GLUCURONOSYL TRANSFERASES"/>
    <property type="match status" value="1"/>
</dbReference>
<protein>
    <submittedName>
        <fullName evidence="6">UGTPg38</fullName>
    </submittedName>
</protein>
<dbReference type="EMBL" id="KM401916">
    <property type="protein sequence ID" value="AKA44584.1"/>
    <property type="molecule type" value="mRNA"/>
</dbReference>
<dbReference type="Gene3D" id="3.40.50.2000">
    <property type="entry name" value="Glycogen Phosphorylase B"/>
    <property type="match status" value="2"/>
</dbReference>
<evidence type="ECO:0000256" key="2">
    <source>
        <dbReference type="ARBA" id="ARBA00009995"/>
    </source>
</evidence>